<feature type="signal peptide" evidence="1">
    <location>
        <begin position="1"/>
        <end position="17"/>
    </location>
</feature>
<comment type="caution">
    <text evidence="3">The sequence shown here is derived from an EMBL/GenBank/DDBJ whole genome shotgun (WGS) entry which is preliminary data.</text>
</comment>
<dbReference type="PANTHER" id="PTHR40845">
    <property type="match status" value="1"/>
</dbReference>
<dbReference type="Pfam" id="PF25411">
    <property type="entry name" value="DUF7888"/>
    <property type="match status" value="1"/>
</dbReference>
<feature type="chain" id="PRO_5021328890" description="DUF7888 domain-containing protein" evidence="1">
    <location>
        <begin position="18"/>
        <end position="209"/>
    </location>
</feature>
<keyword evidence="4" id="KW-1185">Reference proteome</keyword>
<feature type="domain" description="DUF7888" evidence="2">
    <location>
        <begin position="72"/>
        <end position="187"/>
    </location>
</feature>
<evidence type="ECO:0000259" key="2">
    <source>
        <dbReference type="Pfam" id="PF25411"/>
    </source>
</evidence>
<dbReference type="EMBL" id="PQXK01000494">
    <property type="protein sequence ID" value="TGO31592.1"/>
    <property type="molecule type" value="Genomic_DNA"/>
</dbReference>
<proteinExistence type="predicted"/>
<organism evidence="3 4">
    <name type="scientific">Botrytis hyacinthi</name>
    <dbReference type="NCBI Taxonomy" id="278943"/>
    <lineage>
        <taxon>Eukaryota</taxon>
        <taxon>Fungi</taxon>
        <taxon>Dikarya</taxon>
        <taxon>Ascomycota</taxon>
        <taxon>Pezizomycotina</taxon>
        <taxon>Leotiomycetes</taxon>
        <taxon>Helotiales</taxon>
        <taxon>Sclerotiniaceae</taxon>
        <taxon>Botrytis</taxon>
    </lineage>
</organism>
<gene>
    <name evidence="3" type="ORF">BHYA_0499g00020</name>
</gene>
<protein>
    <recommendedName>
        <fullName evidence="2">DUF7888 domain-containing protein</fullName>
    </recommendedName>
</protein>
<dbReference type="PANTHER" id="PTHR40845:SF1">
    <property type="match status" value="1"/>
</dbReference>
<keyword evidence="1" id="KW-0732">Signal</keyword>
<dbReference type="InterPro" id="IPR057210">
    <property type="entry name" value="DUF7888"/>
</dbReference>
<evidence type="ECO:0000256" key="1">
    <source>
        <dbReference type="SAM" id="SignalP"/>
    </source>
</evidence>
<name>A0A4Z1G841_9HELO</name>
<evidence type="ECO:0000313" key="4">
    <source>
        <dbReference type="Proteomes" id="UP000297814"/>
    </source>
</evidence>
<accession>A0A4Z1G841</accession>
<dbReference type="Proteomes" id="UP000297814">
    <property type="component" value="Unassembled WGS sequence"/>
</dbReference>
<dbReference type="AlphaFoldDB" id="A0A4Z1G841"/>
<reference evidence="3 4" key="1">
    <citation type="submission" date="2017-12" db="EMBL/GenBank/DDBJ databases">
        <title>Comparative genomics of Botrytis spp.</title>
        <authorList>
            <person name="Valero-Jimenez C.A."/>
            <person name="Tapia P."/>
            <person name="Veloso J."/>
            <person name="Silva-Moreno E."/>
            <person name="Staats M."/>
            <person name="Valdes J.H."/>
            <person name="Van Kan J.A.L."/>
        </authorList>
    </citation>
    <scope>NUCLEOTIDE SEQUENCE [LARGE SCALE GENOMIC DNA]</scope>
    <source>
        <strain evidence="3 4">Bh0001</strain>
    </source>
</reference>
<evidence type="ECO:0000313" key="3">
    <source>
        <dbReference type="EMBL" id="TGO31592.1"/>
    </source>
</evidence>
<sequence length="209" mass="22436">MKFSVITLLACAAIVKGAAITSADAPLSTAPNSVIADSTEDHFSGYFDASGSLVAKVDDEPSQALQKRVAPIVAVAGIAAIAGVGILTKIAIELGAQTLENLGQWNEVREKFTQETTLNMWARNPDYNKYPAAVCYNKGYSLKNPNGFVGRVSAKLSLGLLETDYDCMYITGNNQFYTHAEGGFINVRRPFLFPTDTIPAAHSTEEPVI</sequence>